<evidence type="ECO:0000256" key="2">
    <source>
        <dbReference type="ARBA" id="ARBA00023015"/>
    </source>
</evidence>
<protein>
    <recommendedName>
        <fullName evidence="9">Actin-related protein 5</fullName>
    </recommendedName>
</protein>
<gene>
    <name evidence="7" type="ORF">OSB1V03_LOCUS16003</name>
</gene>
<reference evidence="7" key="1">
    <citation type="submission" date="2020-11" db="EMBL/GenBank/DDBJ databases">
        <authorList>
            <person name="Tran Van P."/>
        </authorList>
    </citation>
    <scope>NUCLEOTIDE SEQUENCE</scope>
</reference>
<dbReference type="SUPFAM" id="SSF53067">
    <property type="entry name" value="Actin-like ATPase domain"/>
    <property type="match status" value="2"/>
</dbReference>
<organism evidence="7">
    <name type="scientific">Medioppia subpectinata</name>
    <dbReference type="NCBI Taxonomy" id="1979941"/>
    <lineage>
        <taxon>Eukaryota</taxon>
        <taxon>Metazoa</taxon>
        <taxon>Ecdysozoa</taxon>
        <taxon>Arthropoda</taxon>
        <taxon>Chelicerata</taxon>
        <taxon>Arachnida</taxon>
        <taxon>Acari</taxon>
        <taxon>Acariformes</taxon>
        <taxon>Sarcoptiformes</taxon>
        <taxon>Oribatida</taxon>
        <taxon>Brachypylina</taxon>
        <taxon>Oppioidea</taxon>
        <taxon>Oppiidae</taxon>
        <taxon>Medioppia</taxon>
    </lineage>
</organism>
<evidence type="ECO:0000256" key="1">
    <source>
        <dbReference type="ARBA" id="ARBA00004123"/>
    </source>
</evidence>
<evidence type="ECO:0000256" key="4">
    <source>
        <dbReference type="ARBA" id="ARBA00023242"/>
    </source>
</evidence>
<dbReference type="CDD" id="cd10211">
    <property type="entry name" value="ASKHA_NBD_Arp5"/>
    <property type="match status" value="1"/>
</dbReference>
<dbReference type="AlphaFoldDB" id="A0A7R9L7Q8"/>
<comment type="similarity">
    <text evidence="5">Belongs to the actin family.</text>
</comment>
<dbReference type="Gene3D" id="3.90.640.10">
    <property type="entry name" value="Actin, Chain A, domain 4"/>
    <property type="match status" value="2"/>
</dbReference>
<evidence type="ECO:0000256" key="6">
    <source>
        <dbReference type="SAM" id="Coils"/>
    </source>
</evidence>
<evidence type="ECO:0000313" key="8">
    <source>
        <dbReference type="Proteomes" id="UP000759131"/>
    </source>
</evidence>
<dbReference type="Gene3D" id="2.30.36.70">
    <property type="entry name" value="Actin, Chain A, domain 2"/>
    <property type="match status" value="1"/>
</dbReference>
<dbReference type="EMBL" id="OC871847">
    <property type="protein sequence ID" value="CAD7635612.1"/>
    <property type="molecule type" value="Genomic_DNA"/>
</dbReference>
<keyword evidence="8" id="KW-1185">Reference proteome</keyword>
<dbReference type="OrthoDB" id="7340501at2759"/>
<dbReference type="GO" id="GO:0005634">
    <property type="term" value="C:nucleus"/>
    <property type="evidence" value="ECO:0007669"/>
    <property type="project" value="UniProtKB-SubCell"/>
</dbReference>
<evidence type="ECO:0008006" key="9">
    <source>
        <dbReference type="Google" id="ProtNLM"/>
    </source>
</evidence>
<keyword evidence="4" id="KW-0539">Nucleus</keyword>
<sequence length="563" mass="64799">MDVMGDQELIPLCDIDYDVYRNTCTPVLIDWGAYRSRVGFADRSEPQLVFRSLISKQRSKKDSHVLVGNDIVDIEAVKRVLRSPFELDVVTQFDSMETIFDYIFANLAIDTNRVNHPIVLNEAFCVPLWTRTNTQELLFECYDIPSLLLGVDSLFSLYHNLPDISNCLVICLGHYTCHIIPVIDGTVASEHSTRINLGGLNLSLYLQRLMQLKYPKLTQEFSFTKCEQMVQKFCHFSSDYHSESSQWSHELYYNQNVKLFKATKTVATDGSQPLVSENFVQRTQRLLKKVKTNVHKKREKQLIEWEENRNKFKALLELVEDEEMADPALVAKAYQNAGVRNLSELKSKLNELNVEIKRIKIQLNPKSVPEMTVIDEINEWQNQNTYDELQWTSYVRQLRTNKIGENAWILNELLREFELESKRLKRVGVGDNVIEFGPELIRVPELLFSPNALIQYSQCGISEAIEAVIKQLDNPEISQTIFLTGGCAHIDGIAERIEKDVTSIRPFGSPLSVIKAQDVSLDSWKGAKDSSQRFADKFVTKEEYYEFGPGFVKEFKCSNRYNL</sequence>
<evidence type="ECO:0000256" key="5">
    <source>
        <dbReference type="RuleBase" id="RU000487"/>
    </source>
</evidence>
<dbReference type="EMBL" id="CAJPIZ010017272">
    <property type="protein sequence ID" value="CAG2116042.1"/>
    <property type="molecule type" value="Genomic_DNA"/>
</dbReference>
<keyword evidence="2" id="KW-0805">Transcription regulation</keyword>
<evidence type="ECO:0000313" key="7">
    <source>
        <dbReference type="EMBL" id="CAD7635612.1"/>
    </source>
</evidence>
<keyword evidence="3" id="KW-0804">Transcription</keyword>
<proteinExistence type="inferred from homology"/>
<dbReference type="FunFam" id="3.30.420.40:FF:000122">
    <property type="entry name" value="ARP5 actin-related protein 5 homolog"/>
    <property type="match status" value="1"/>
</dbReference>
<dbReference type="Pfam" id="PF00022">
    <property type="entry name" value="Actin"/>
    <property type="match status" value="2"/>
</dbReference>
<comment type="subcellular location">
    <subcellularLocation>
        <location evidence="1">Nucleus</location>
    </subcellularLocation>
</comment>
<name>A0A7R9L7Q8_9ACAR</name>
<dbReference type="SMART" id="SM00268">
    <property type="entry name" value="ACTIN"/>
    <property type="match status" value="1"/>
</dbReference>
<feature type="coiled-coil region" evidence="6">
    <location>
        <begin position="280"/>
        <end position="362"/>
    </location>
</feature>
<dbReference type="InterPro" id="IPR043129">
    <property type="entry name" value="ATPase_NBD"/>
</dbReference>
<dbReference type="Proteomes" id="UP000759131">
    <property type="component" value="Unassembled WGS sequence"/>
</dbReference>
<evidence type="ECO:0000256" key="3">
    <source>
        <dbReference type="ARBA" id="ARBA00023163"/>
    </source>
</evidence>
<dbReference type="InterPro" id="IPR004000">
    <property type="entry name" value="Actin"/>
</dbReference>
<dbReference type="PANTHER" id="PTHR11937">
    <property type="entry name" value="ACTIN"/>
    <property type="match status" value="1"/>
</dbReference>
<keyword evidence="6" id="KW-0175">Coiled coil</keyword>
<accession>A0A7R9L7Q8</accession>
<dbReference type="Gene3D" id="3.30.420.40">
    <property type="match status" value="4"/>
</dbReference>